<keyword evidence="3" id="KW-0677">Repeat</keyword>
<protein>
    <submittedName>
        <fullName evidence="10">Pre-mRNA-processing factor 39</fullName>
    </submittedName>
</protein>
<evidence type="ECO:0000256" key="5">
    <source>
        <dbReference type="ARBA" id="ARBA00023242"/>
    </source>
</evidence>
<dbReference type="OrthoDB" id="10265668at2759"/>
<comment type="subcellular location">
    <subcellularLocation>
        <location evidence="1">Nucleus</location>
    </subcellularLocation>
</comment>
<organism evidence="10">
    <name type="scientific">Enterobius vermicularis</name>
    <name type="common">Human pinworm</name>
    <dbReference type="NCBI Taxonomy" id="51028"/>
    <lineage>
        <taxon>Eukaryota</taxon>
        <taxon>Metazoa</taxon>
        <taxon>Ecdysozoa</taxon>
        <taxon>Nematoda</taxon>
        <taxon>Chromadorea</taxon>
        <taxon>Rhabditida</taxon>
        <taxon>Spirurina</taxon>
        <taxon>Oxyuridomorpha</taxon>
        <taxon>Oxyuroidea</taxon>
        <taxon>Oxyuridae</taxon>
        <taxon>Enterobius</taxon>
    </lineage>
</organism>
<dbReference type="PANTHER" id="PTHR17204">
    <property type="entry name" value="PRE-MRNA PROCESSING PROTEIN PRP39-RELATED"/>
    <property type="match status" value="1"/>
</dbReference>
<keyword evidence="4" id="KW-0508">mRNA splicing</keyword>
<dbReference type="Pfam" id="PF23240">
    <property type="entry name" value="HAT_PRP39_N"/>
    <property type="match status" value="1"/>
</dbReference>
<reference evidence="10" key="1">
    <citation type="submission" date="2017-02" db="UniProtKB">
        <authorList>
            <consortium name="WormBaseParasite"/>
        </authorList>
    </citation>
    <scope>IDENTIFICATION</scope>
</reference>
<dbReference type="GO" id="GO:0000395">
    <property type="term" value="P:mRNA 5'-splice site recognition"/>
    <property type="evidence" value="ECO:0007669"/>
    <property type="project" value="TreeGrafter"/>
</dbReference>
<dbReference type="Proteomes" id="UP000274131">
    <property type="component" value="Unassembled WGS sequence"/>
</dbReference>
<reference evidence="8 9" key="2">
    <citation type="submission" date="2018-10" db="EMBL/GenBank/DDBJ databases">
        <authorList>
            <consortium name="Pathogen Informatics"/>
        </authorList>
    </citation>
    <scope>NUCLEOTIDE SEQUENCE [LARGE SCALE GENOMIC DNA]</scope>
</reference>
<keyword evidence="5" id="KW-0539">Nucleus</keyword>
<keyword evidence="2" id="KW-0507">mRNA processing</keyword>
<dbReference type="InterPro" id="IPR003107">
    <property type="entry name" value="HAT"/>
</dbReference>
<dbReference type="SMART" id="SM00386">
    <property type="entry name" value="HAT"/>
    <property type="match status" value="6"/>
</dbReference>
<feature type="compositionally biased region" description="Basic and acidic residues" evidence="7">
    <location>
        <begin position="1"/>
        <end position="25"/>
    </location>
</feature>
<dbReference type="WBParaSite" id="EVEC_0000808301-mRNA-1">
    <property type="protein sequence ID" value="EVEC_0000808301-mRNA-1"/>
    <property type="gene ID" value="EVEC_0000808301"/>
</dbReference>
<sequence length="783" mass="91635">MGRDDDSSSRSDSRSRSDSDEDGHSHGRRHERSRSRSHTRHRDRRSRSDSSDRESDALKQYWNVVKEDSRNFDGWTQLLQYVEHLDDTKAARKAYDAFFKRYPYCYGYWRKYAEFERRHKHYERAIEVYEKGVAAVGLSVDLWLHYLFYIQEIVQHQDNAAEKLRAIYERALKACGLDFRSDKLWKEYINFEQKNGELLRVSELYDLLLSTPTLLYNSHFEKYQIFVNSYEPDKIIKEEEYNEIFARVEANLKKTMDGELYLIEEYEDDTPPDIIPENGEEPPKKILRRRKHCEEALRALRHEIVEKRRKKYTQNEQEISLRWVFEENIKRPYFHVKPLERAQLRNWHAYLDFEVSRGNVERCTTLFERCLVACALYEEMWIKYARYLDSINEVQQARMVYRRATETHLPRNANLHLAYSAFEEKHGNPNALLFVILVIYEPVILSFRYVVKFEMKFLQMTQAASASDFEKAASILSEFDRRHPGYGVIALRRIGVERRLAQFQAGEGCGKAFRKVPDYSPVISRYERLIHDPHNPTKLTTFYALKLARFHARVRNDRKLAEKILKDAINRDKENPDLYLSLVDLVYTISPLNEAEVLSAFDFALSSELSEENKLRFSQRKLDFLEDLGSDVTKLQEHMEFHMKMQKAVESGGSTTKRRADSRNKGEILEKRPRTDPYATVAYSQSQQLQQYYIPTNNNVYSTPNQQQPALSGYYYSGQQAAVASIPQSAAVPVAQGSVSQVAQGNVPQMSQGSINAVTQVQHAGVQQVPQVGMAHMQHNRSF</sequence>
<evidence type="ECO:0000256" key="3">
    <source>
        <dbReference type="ARBA" id="ARBA00022737"/>
    </source>
</evidence>
<dbReference type="Pfam" id="PF23241">
    <property type="entry name" value="HAT_PRP39_C"/>
    <property type="match status" value="1"/>
</dbReference>
<dbReference type="GO" id="GO:0071004">
    <property type="term" value="C:U2-type prespliceosome"/>
    <property type="evidence" value="ECO:0007669"/>
    <property type="project" value="TreeGrafter"/>
</dbReference>
<accession>A0A0N4VC07</accession>
<dbReference type="EMBL" id="UXUI01008979">
    <property type="protein sequence ID" value="VDD92816.1"/>
    <property type="molecule type" value="Genomic_DNA"/>
</dbReference>
<evidence type="ECO:0000256" key="2">
    <source>
        <dbReference type="ARBA" id="ARBA00022664"/>
    </source>
</evidence>
<evidence type="ECO:0000256" key="6">
    <source>
        <dbReference type="ARBA" id="ARBA00038019"/>
    </source>
</evidence>
<dbReference type="InterPro" id="IPR011990">
    <property type="entry name" value="TPR-like_helical_dom_sf"/>
</dbReference>
<dbReference type="InterPro" id="IPR059164">
    <property type="entry name" value="HAT_PRP39_C"/>
</dbReference>
<dbReference type="GO" id="GO:0030627">
    <property type="term" value="F:pre-mRNA 5'-splice site binding"/>
    <property type="evidence" value="ECO:0007669"/>
    <property type="project" value="TreeGrafter"/>
</dbReference>
<dbReference type="Gene3D" id="1.25.40.10">
    <property type="entry name" value="Tetratricopeptide repeat domain"/>
    <property type="match status" value="2"/>
</dbReference>
<name>A0A0N4VC07_ENTVE</name>
<feature type="compositionally biased region" description="Basic residues" evidence="7">
    <location>
        <begin position="26"/>
        <end position="45"/>
    </location>
</feature>
<evidence type="ECO:0000256" key="4">
    <source>
        <dbReference type="ARBA" id="ARBA00023187"/>
    </source>
</evidence>
<proteinExistence type="inferred from homology"/>
<gene>
    <name evidence="8" type="ORF">EVEC_LOCUS7567</name>
</gene>
<comment type="similarity">
    <text evidence="6">Belongs to the PRP39 family.</text>
</comment>
<dbReference type="SUPFAM" id="SSF48452">
    <property type="entry name" value="TPR-like"/>
    <property type="match status" value="3"/>
</dbReference>
<evidence type="ECO:0000313" key="9">
    <source>
        <dbReference type="Proteomes" id="UP000274131"/>
    </source>
</evidence>
<dbReference type="AlphaFoldDB" id="A0A0N4VC07"/>
<dbReference type="GO" id="GO:0000243">
    <property type="term" value="C:commitment complex"/>
    <property type="evidence" value="ECO:0007669"/>
    <property type="project" value="TreeGrafter"/>
</dbReference>
<evidence type="ECO:0000313" key="10">
    <source>
        <dbReference type="WBParaSite" id="EVEC_0000808301-mRNA-1"/>
    </source>
</evidence>
<evidence type="ECO:0000313" key="8">
    <source>
        <dbReference type="EMBL" id="VDD92816.1"/>
    </source>
</evidence>
<dbReference type="GO" id="GO:0005685">
    <property type="term" value="C:U1 snRNP"/>
    <property type="evidence" value="ECO:0007669"/>
    <property type="project" value="TreeGrafter"/>
</dbReference>
<evidence type="ECO:0000256" key="1">
    <source>
        <dbReference type="ARBA" id="ARBA00004123"/>
    </source>
</evidence>
<dbReference type="FunFam" id="1.25.40.10:FF:000091">
    <property type="entry name" value="Pre-mRNA-processing factor 39"/>
    <property type="match status" value="1"/>
</dbReference>
<dbReference type="PANTHER" id="PTHR17204:SF5">
    <property type="entry name" value="PRE-MRNA-PROCESSING FACTOR 39"/>
    <property type="match status" value="1"/>
</dbReference>
<keyword evidence="9" id="KW-1185">Reference proteome</keyword>
<dbReference type="STRING" id="51028.A0A0N4VC07"/>
<feature type="region of interest" description="Disordered" evidence="7">
    <location>
        <begin position="1"/>
        <end position="52"/>
    </location>
</feature>
<evidence type="ECO:0000256" key="7">
    <source>
        <dbReference type="SAM" id="MobiDB-lite"/>
    </source>
</evidence>